<organism evidence="2 3">
    <name type="scientific">Phytophthora megakarya</name>
    <dbReference type="NCBI Taxonomy" id="4795"/>
    <lineage>
        <taxon>Eukaryota</taxon>
        <taxon>Sar</taxon>
        <taxon>Stramenopiles</taxon>
        <taxon>Oomycota</taxon>
        <taxon>Peronosporomycetes</taxon>
        <taxon>Peronosporales</taxon>
        <taxon>Peronosporaceae</taxon>
        <taxon>Phytophthora</taxon>
    </lineage>
</organism>
<gene>
    <name evidence="2" type="ORF">PHMEG_0005136</name>
</gene>
<accession>A0A225WS34</accession>
<feature type="region of interest" description="Disordered" evidence="1">
    <location>
        <begin position="77"/>
        <end position="126"/>
    </location>
</feature>
<name>A0A225WS34_9STRA</name>
<dbReference type="EMBL" id="NBNE01000323">
    <property type="protein sequence ID" value="OWZ20445.1"/>
    <property type="molecule type" value="Genomic_DNA"/>
</dbReference>
<evidence type="ECO:0000313" key="2">
    <source>
        <dbReference type="EMBL" id="OWZ20445.1"/>
    </source>
</evidence>
<proteinExistence type="predicted"/>
<sequence>MWSHRPTLAHCCFTVERLQDTGGLVAPEEEVIQLDDLTKPYSSMDDIRTAAEAAIPTASRFKRRTLYTHKNALEEKYPVDQSRFGDLADDDEEDQDQEPPTNPTAQQQHNTINVTGGESQDPRQERALRDLKQDEKANTSKNVKHAATSGIKITRAGVANGNCEGTEDGETVGYCLGTGGQTVLKEFDDMEQRLRIREVNTSSTGNCMAMTIAQVGANHDLSAHDNILETTTASIKRGVTYAGQLDLEEQLDHYVRTTTLVNLHLGGINMSKGESKNQFKWYLEEYAGRALDRDSLIDVYNWGDARL</sequence>
<evidence type="ECO:0000256" key="1">
    <source>
        <dbReference type="SAM" id="MobiDB-lite"/>
    </source>
</evidence>
<feature type="compositionally biased region" description="Polar residues" evidence="1">
    <location>
        <begin position="103"/>
        <end position="118"/>
    </location>
</feature>
<protein>
    <submittedName>
        <fullName evidence="2">Uncharacterized protein</fullName>
    </submittedName>
</protein>
<evidence type="ECO:0000313" key="3">
    <source>
        <dbReference type="Proteomes" id="UP000198211"/>
    </source>
</evidence>
<comment type="caution">
    <text evidence="2">The sequence shown here is derived from an EMBL/GenBank/DDBJ whole genome shotgun (WGS) entry which is preliminary data.</text>
</comment>
<dbReference type="AlphaFoldDB" id="A0A225WS34"/>
<keyword evidence="3" id="KW-1185">Reference proteome</keyword>
<dbReference type="OrthoDB" id="129477at2759"/>
<dbReference type="Proteomes" id="UP000198211">
    <property type="component" value="Unassembled WGS sequence"/>
</dbReference>
<reference evidence="3" key="1">
    <citation type="submission" date="2017-03" db="EMBL/GenBank/DDBJ databases">
        <title>Phytopthora megakarya and P. palmivora, two closely related causual agents of cacao black pod achieved similar genome size and gene model numbers by different mechanisms.</title>
        <authorList>
            <person name="Ali S."/>
            <person name="Shao J."/>
            <person name="Larry D.J."/>
            <person name="Kronmiller B."/>
            <person name="Shen D."/>
            <person name="Strem M.D."/>
            <person name="Melnick R.L."/>
            <person name="Guiltinan M.J."/>
            <person name="Tyler B.M."/>
            <person name="Meinhardt L.W."/>
            <person name="Bailey B.A."/>
        </authorList>
    </citation>
    <scope>NUCLEOTIDE SEQUENCE [LARGE SCALE GENOMIC DNA]</scope>
    <source>
        <strain evidence="3">zdho120</strain>
    </source>
</reference>
<feature type="compositionally biased region" description="Acidic residues" evidence="1">
    <location>
        <begin position="87"/>
        <end position="97"/>
    </location>
</feature>